<sequence>PSGASSVTPCTPTRRQSTALWTSGAGTWRSPSRARRRHRPGQWRRSTSGSPRGSPASSSSWTACPGKASGPSPSGTGGRSPGSRRSCRWTTRRTASCTTPAPRPSRRRRTRRAPRRRRRR</sequence>
<proteinExistence type="predicted"/>
<evidence type="ECO:0000256" key="1">
    <source>
        <dbReference type="SAM" id="MobiDB-lite"/>
    </source>
</evidence>
<keyword evidence="3" id="KW-1185">Reference proteome</keyword>
<feature type="compositionally biased region" description="Polar residues" evidence="1">
    <location>
        <begin position="1"/>
        <end position="25"/>
    </location>
</feature>
<protein>
    <submittedName>
        <fullName evidence="2">Uncharacterized protein</fullName>
    </submittedName>
</protein>
<dbReference type="Proteomes" id="UP001189429">
    <property type="component" value="Unassembled WGS sequence"/>
</dbReference>
<feature type="non-terminal residue" evidence="2">
    <location>
        <position position="120"/>
    </location>
</feature>
<dbReference type="EMBL" id="CAUYUJ010006583">
    <property type="protein sequence ID" value="CAK0817883.1"/>
    <property type="molecule type" value="Genomic_DNA"/>
</dbReference>
<evidence type="ECO:0000313" key="3">
    <source>
        <dbReference type="Proteomes" id="UP001189429"/>
    </source>
</evidence>
<evidence type="ECO:0000313" key="2">
    <source>
        <dbReference type="EMBL" id="CAK0817883.1"/>
    </source>
</evidence>
<organism evidence="2 3">
    <name type="scientific">Prorocentrum cordatum</name>
    <dbReference type="NCBI Taxonomy" id="2364126"/>
    <lineage>
        <taxon>Eukaryota</taxon>
        <taxon>Sar</taxon>
        <taxon>Alveolata</taxon>
        <taxon>Dinophyceae</taxon>
        <taxon>Prorocentrales</taxon>
        <taxon>Prorocentraceae</taxon>
        <taxon>Prorocentrum</taxon>
    </lineage>
</organism>
<gene>
    <name evidence="2" type="ORF">PCOR1329_LOCUS20329</name>
</gene>
<comment type="caution">
    <text evidence="2">The sequence shown here is derived from an EMBL/GenBank/DDBJ whole genome shotgun (WGS) entry which is preliminary data.</text>
</comment>
<feature type="compositionally biased region" description="Basic residues" evidence="1">
    <location>
        <begin position="104"/>
        <end position="120"/>
    </location>
</feature>
<name>A0ABN9RFR2_9DINO</name>
<accession>A0ABN9RFR2</accession>
<feature type="compositionally biased region" description="Low complexity" evidence="1">
    <location>
        <begin position="43"/>
        <end position="74"/>
    </location>
</feature>
<feature type="compositionally biased region" description="Basic residues" evidence="1">
    <location>
        <begin position="32"/>
        <end position="42"/>
    </location>
</feature>
<reference evidence="2" key="1">
    <citation type="submission" date="2023-10" db="EMBL/GenBank/DDBJ databases">
        <authorList>
            <person name="Chen Y."/>
            <person name="Shah S."/>
            <person name="Dougan E. K."/>
            <person name="Thang M."/>
            <person name="Chan C."/>
        </authorList>
    </citation>
    <scope>NUCLEOTIDE SEQUENCE [LARGE SCALE GENOMIC DNA]</scope>
</reference>
<feature type="region of interest" description="Disordered" evidence="1">
    <location>
        <begin position="1"/>
        <end position="120"/>
    </location>
</feature>
<feature type="non-terminal residue" evidence="2">
    <location>
        <position position="1"/>
    </location>
</feature>